<sequence length="64" mass="7650">MKCKKCGGKTQVTDTEESLDGFAVLRRRQCLECGYRFKTIENFWEDIRTWKNDSFGIPRKEKDR</sequence>
<dbReference type="Pfam" id="PF22811">
    <property type="entry name" value="Zn_ribbon_NrdR"/>
    <property type="match status" value="1"/>
</dbReference>
<dbReference type="Proteomes" id="UP000289794">
    <property type="component" value="Chromosome"/>
</dbReference>
<organism evidence="2 3">
    <name type="scientific">Blautia producta</name>
    <dbReference type="NCBI Taxonomy" id="33035"/>
    <lineage>
        <taxon>Bacteria</taxon>
        <taxon>Bacillati</taxon>
        <taxon>Bacillota</taxon>
        <taxon>Clostridia</taxon>
        <taxon>Lachnospirales</taxon>
        <taxon>Lachnospiraceae</taxon>
        <taxon>Blautia</taxon>
    </lineage>
</organism>
<evidence type="ECO:0000313" key="3">
    <source>
        <dbReference type="Proteomes" id="UP000289794"/>
    </source>
</evidence>
<dbReference type="AlphaFoldDB" id="A0A4P6M625"/>
<evidence type="ECO:0000313" key="2">
    <source>
        <dbReference type="EMBL" id="QBE98917.1"/>
    </source>
</evidence>
<dbReference type="KEGG" id="bpro:PMF13cell1_04486"/>
<protein>
    <submittedName>
        <fullName evidence="2">Transcriptional repressor NrdR</fullName>
    </submittedName>
</protein>
<gene>
    <name evidence="2" type="primary">nrdR_2</name>
    <name evidence="2" type="ORF">PMF13cell1_04486</name>
</gene>
<reference evidence="2 3" key="1">
    <citation type="submission" date="2019-01" db="EMBL/GenBank/DDBJ databases">
        <title>PMF-metabolizing Aryl O-demethylase.</title>
        <authorList>
            <person name="Kim M."/>
        </authorList>
    </citation>
    <scope>NUCLEOTIDE SEQUENCE [LARGE SCALE GENOMIC DNA]</scope>
    <source>
        <strain evidence="2 3">PMF1</strain>
    </source>
</reference>
<dbReference type="EMBL" id="CP035945">
    <property type="protein sequence ID" value="QBE98917.1"/>
    <property type="molecule type" value="Genomic_DNA"/>
</dbReference>
<proteinExistence type="predicted"/>
<accession>A0A4P6M625</accession>
<evidence type="ECO:0000259" key="1">
    <source>
        <dbReference type="Pfam" id="PF22811"/>
    </source>
</evidence>
<name>A0A4P6M625_9FIRM</name>
<feature type="domain" description="Transcriptional repressor NrdR-like N-terminal" evidence="1">
    <location>
        <begin position="1"/>
        <end position="41"/>
    </location>
</feature>
<dbReference type="InterPro" id="IPR055173">
    <property type="entry name" value="NrdR-like_N"/>
</dbReference>
<dbReference type="RefSeq" id="WP_130182178.1">
    <property type="nucleotide sequence ID" value="NZ_CP035945.1"/>
</dbReference>